<dbReference type="InterPro" id="IPR011701">
    <property type="entry name" value="MFS"/>
</dbReference>
<dbReference type="InterPro" id="IPR036259">
    <property type="entry name" value="MFS_trans_sf"/>
</dbReference>
<dbReference type="PANTHER" id="PTHR11360:SF315">
    <property type="entry name" value="TRANSPORTER MCH2-RELATED"/>
    <property type="match status" value="1"/>
</dbReference>
<evidence type="ECO:0000313" key="6">
    <source>
        <dbReference type="EMBL" id="KAH3682684.1"/>
    </source>
</evidence>
<feature type="compositionally biased region" description="Polar residues" evidence="3">
    <location>
        <begin position="9"/>
        <end position="19"/>
    </location>
</feature>
<dbReference type="PANTHER" id="PTHR11360">
    <property type="entry name" value="MONOCARBOXYLATE TRANSPORTER"/>
    <property type="match status" value="1"/>
</dbReference>
<dbReference type="AlphaFoldDB" id="A0A9P8TL23"/>
<evidence type="ECO:0000259" key="5">
    <source>
        <dbReference type="PROSITE" id="PS50850"/>
    </source>
</evidence>
<proteinExistence type="inferred from homology"/>
<dbReference type="GO" id="GO:0022857">
    <property type="term" value="F:transmembrane transporter activity"/>
    <property type="evidence" value="ECO:0007669"/>
    <property type="project" value="InterPro"/>
</dbReference>
<name>A0A9P8TL23_WICPI</name>
<dbReference type="OrthoDB" id="2213137at2759"/>
<feature type="transmembrane region" description="Helical" evidence="4">
    <location>
        <begin position="232"/>
        <end position="253"/>
    </location>
</feature>
<feature type="transmembrane region" description="Helical" evidence="4">
    <location>
        <begin position="203"/>
        <end position="220"/>
    </location>
</feature>
<dbReference type="Proteomes" id="UP000774326">
    <property type="component" value="Unassembled WGS sequence"/>
</dbReference>
<feature type="transmembrane region" description="Helical" evidence="4">
    <location>
        <begin position="346"/>
        <end position="368"/>
    </location>
</feature>
<reference evidence="6" key="1">
    <citation type="journal article" date="2021" name="Open Biol.">
        <title>Shared evolutionary footprints suggest mitochondrial oxidative damage underlies multiple complex I losses in fungi.</title>
        <authorList>
            <person name="Schikora-Tamarit M.A."/>
            <person name="Marcet-Houben M."/>
            <person name="Nosek J."/>
            <person name="Gabaldon T."/>
        </authorList>
    </citation>
    <scope>NUCLEOTIDE SEQUENCE</scope>
    <source>
        <strain evidence="6">CBS2887</strain>
    </source>
</reference>
<feature type="transmembrane region" description="Helical" evidence="4">
    <location>
        <begin position="406"/>
        <end position="428"/>
    </location>
</feature>
<evidence type="ECO:0000256" key="1">
    <source>
        <dbReference type="ARBA" id="ARBA00004141"/>
    </source>
</evidence>
<comment type="caution">
    <text evidence="6">The sequence shown here is derived from an EMBL/GenBank/DDBJ whole genome shotgun (WGS) entry which is preliminary data.</text>
</comment>
<dbReference type="InterPro" id="IPR020846">
    <property type="entry name" value="MFS_dom"/>
</dbReference>
<feature type="transmembrane region" description="Helical" evidence="4">
    <location>
        <begin position="466"/>
        <end position="486"/>
    </location>
</feature>
<comment type="subcellular location">
    <subcellularLocation>
        <location evidence="1">Membrane</location>
        <topology evidence="1">Multi-pass membrane protein</topology>
    </subcellularLocation>
</comment>
<dbReference type="EMBL" id="JAEUBG010003508">
    <property type="protein sequence ID" value="KAH3682684.1"/>
    <property type="molecule type" value="Genomic_DNA"/>
</dbReference>
<evidence type="ECO:0000256" key="4">
    <source>
        <dbReference type="SAM" id="Phobius"/>
    </source>
</evidence>
<feature type="transmembrane region" description="Helical" evidence="4">
    <location>
        <begin position="259"/>
        <end position="283"/>
    </location>
</feature>
<feature type="transmembrane region" description="Helical" evidence="4">
    <location>
        <begin position="434"/>
        <end position="454"/>
    </location>
</feature>
<keyword evidence="4" id="KW-0812">Transmembrane</keyword>
<feature type="compositionally biased region" description="Basic and acidic residues" evidence="3">
    <location>
        <begin position="96"/>
        <end position="121"/>
    </location>
</feature>
<keyword evidence="4" id="KW-0472">Membrane</keyword>
<feature type="transmembrane region" description="Helical" evidence="4">
    <location>
        <begin position="129"/>
        <end position="160"/>
    </location>
</feature>
<comment type="similarity">
    <text evidence="2">Belongs to the major facilitator superfamily. Monocarboxylate porter (TC 2.A.1.13) family.</text>
</comment>
<dbReference type="GO" id="GO:0016020">
    <property type="term" value="C:membrane"/>
    <property type="evidence" value="ECO:0007669"/>
    <property type="project" value="UniProtKB-SubCell"/>
</dbReference>
<dbReference type="Pfam" id="PF07690">
    <property type="entry name" value="MFS_1"/>
    <property type="match status" value="1"/>
</dbReference>
<protein>
    <recommendedName>
        <fullName evidence="5">Major facilitator superfamily (MFS) profile domain-containing protein</fullName>
    </recommendedName>
</protein>
<dbReference type="PROSITE" id="PS50850">
    <property type="entry name" value="MFS"/>
    <property type="match status" value="1"/>
</dbReference>
<feature type="region of interest" description="Disordered" evidence="3">
    <location>
        <begin position="90"/>
        <end position="123"/>
    </location>
</feature>
<evidence type="ECO:0000256" key="2">
    <source>
        <dbReference type="ARBA" id="ARBA00006727"/>
    </source>
</evidence>
<organism evidence="6 7">
    <name type="scientific">Wickerhamomyces pijperi</name>
    <name type="common">Yeast</name>
    <name type="synonym">Pichia pijperi</name>
    <dbReference type="NCBI Taxonomy" id="599730"/>
    <lineage>
        <taxon>Eukaryota</taxon>
        <taxon>Fungi</taxon>
        <taxon>Dikarya</taxon>
        <taxon>Ascomycota</taxon>
        <taxon>Saccharomycotina</taxon>
        <taxon>Saccharomycetes</taxon>
        <taxon>Phaffomycetales</taxon>
        <taxon>Wickerhamomycetaceae</taxon>
        <taxon>Wickerhamomyces</taxon>
    </lineage>
</organism>
<sequence>MKLEPTPSIDESLNSNESRASLDPKPIDSSNLHTATDELQHVKLTKTRSLREQIIDDYNQTIQEETDATNTELLSRRDFSPEDALSIHLTQSHIPQDLHDPEDGSALEKDLESQPDDKLQEPEIPDGGYGWVACFSVFLIMFNTWGNNAAFGVYLSYYIANDTFSGATDLQFAYLAGMIVFFSQIFSPLALIVSSLVGLKKTMAVACCTHFIGYLLASFSTKLWQLFVCQGFIVGASYSFIFVPAAALIPSWFLKKRGIASGIVYGGTGLGGLTYSLSINAVIQRTGDQRWSLRMCAIISTVLISLSVILIKFPRPVKREPFTWANFKKSFKVTLLNTKVWLSPQLYSVTTWFVLQLFGYNLVLFSYATAARSLGLSQHEASVLTAIINVGQVIGRPMMGILADKYFGRINYSIFLTAVIFILIFGFWMNATSFASLLVCGLLLGYSLGVANVMNSTFIADAFDKTEFAAAWSILNMAIAPLVLFVEVIALKLKKNDSTGNPFRNTQIFSGCLYVGSVFALLAAREWHIRKTLKARRSKSIFELEKLSTSETPNEEEIEQLRLRIAKYDELLSGNIIDCLKRMLYPLKI</sequence>
<evidence type="ECO:0000313" key="7">
    <source>
        <dbReference type="Proteomes" id="UP000774326"/>
    </source>
</evidence>
<feature type="domain" description="Major facilitator superfamily (MFS) profile" evidence="5">
    <location>
        <begin position="345"/>
        <end position="589"/>
    </location>
</feature>
<dbReference type="Gene3D" id="1.20.1250.20">
    <property type="entry name" value="MFS general substrate transporter like domains"/>
    <property type="match status" value="2"/>
</dbReference>
<feature type="region of interest" description="Disordered" evidence="3">
    <location>
        <begin position="1"/>
        <end position="34"/>
    </location>
</feature>
<reference evidence="6" key="2">
    <citation type="submission" date="2021-01" db="EMBL/GenBank/DDBJ databases">
        <authorList>
            <person name="Schikora-Tamarit M.A."/>
        </authorList>
    </citation>
    <scope>NUCLEOTIDE SEQUENCE</scope>
    <source>
        <strain evidence="6">CBS2887</strain>
    </source>
</reference>
<dbReference type="SUPFAM" id="SSF103473">
    <property type="entry name" value="MFS general substrate transporter"/>
    <property type="match status" value="1"/>
</dbReference>
<evidence type="ECO:0000256" key="3">
    <source>
        <dbReference type="SAM" id="MobiDB-lite"/>
    </source>
</evidence>
<keyword evidence="4" id="KW-1133">Transmembrane helix</keyword>
<accession>A0A9P8TL23</accession>
<feature type="transmembrane region" description="Helical" evidence="4">
    <location>
        <begin position="295"/>
        <end position="313"/>
    </location>
</feature>
<gene>
    <name evidence="6" type="ORF">WICPIJ_006347</name>
</gene>
<dbReference type="InterPro" id="IPR050327">
    <property type="entry name" value="Proton-linked_MCT"/>
</dbReference>
<keyword evidence="7" id="KW-1185">Reference proteome</keyword>
<feature type="transmembrane region" description="Helical" evidence="4">
    <location>
        <begin position="172"/>
        <end position="197"/>
    </location>
</feature>
<feature type="transmembrane region" description="Helical" evidence="4">
    <location>
        <begin position="506"/>
        <end position="524"/>
    </location>
</feature>